<keyword evidence="1" id="KW-1133">Transmembrane helix</keyword>
<evidence type="ECO:0008006" key="3">
    <source>
        <dbReference type="Google" id="ProtNLM"/>
    </source>
</evidence>
<dbReference type="AlphaFoldDB" id="A0A644YH17"/>
<dbReference type="EMBL" id="VSSQ01004930">
    <property type="protein sequence ID" value="MPM27191.1"/>
    <property type="molecule type" value="Genomic_DNA"/>
</dbReference>
<gene>
    <name evidence="2" type="ORF">SDC9_73701</name>
</gene>
<sequence>MPVSHHSFASRQKGAGLIEVLVAVLVVTLGLLGAAGMHVRSVEFTMDTERRQMASMVATELLETMRSDTSNVLGVDGKPLANLGGYKKEAGASVSTVTAADCQPLTADPAKRVGCWIERAKKLMPELTDELVDDEFAVTTTNGVVTVTVAWPTKKGQCLSNEDGAEDDEFCTYTLQSRL</sequence>
<name>A0A644YH17_9ZZZZ</name>
<protein>
    <recommendedName>
        <fullName evidence="3">Type IV pilus modification protein PilV</fullName>
    </recommendedName>
</protein>
<dbReference type="NCBIfam" id="TIGR02523">
    <property type="entry name" value="type_IV_pilV"/>
    <property type="match status" value="1"/>
</dbReference>
<keyword evidence="1" id="KW-0812">Transmembrane</keyword>
<accession>A0A644YH17</accession>
<feature type="transmembrane region" description="Helical" evidence="1">
    <location>
        <begin position="20"/>
        <end position="42"/>
    </location>
</feature>
<keyword evidence="1" id="KW-0472">Membrane</keyword>
<organism evidence="2">
    <name type="scientific">bioreactor metagenome</name>
    <dbReference type="NCBI Taxonomy" id="1076179"/>
    <lineage>
        <taxon>unclassified sequences</taxon>
        <taxon>metagenomes</taxon>
        <taxon>ecological metagenomes</taxon>
    </lineage>
</organism>
<reference evidence="2" key="1">
    <citation type="submission" date="2019-08" db="EMBL/GenBank/DDBJ databases">
        <authorList>
            <person name="Kucharzyk K."/>
            <person name="Murdoch R.W."/>
            <person name="Higgins S."/>
            <person name="Loffler F."/>
        </authorList>
    </citation>
    <scope>NUCLEOTIDE SEQUENCE</scope>
</reference>
<evidence type="ECO:0000256" key="1">
    <source>
        <dbReference type="SAM" id="Phobius"/>
    </source>
</evidence>
<evidence type="ECO:0000313" key="2">
    <source>
        <dbReference type="EMBL" id="MPM27191.1"/>
    </source>
</evidence>
<comment type="caution">
    <text evidence="2">The sequence shown here is derived from an EMBL/GenBank/DDBJ whole genome shotgun (WGS) entry which is preliminary data.</text>
</comment>
<proteinExistence type="predicted"/>
<dbReference type="InterPro" id="IPR013362">
    <property type="entry name" value="Pilus_4_PilV"/>
</dbReference>